<protein>
    <submittedName>
        <fullName evidence="1">Uncharacterized protein</fullName>
    </submittedName>
</protein>
<evidence type="ECO:0000313" key="2">
    <source>
        <dbReference type="Proteomes" id="UP000275078"/>
    </source>
</evidence>
<evidence type="ECO:0000313" key="1">
    <source>
        <dbReference type="EMBL" id="RPA85016.1"/>
    </source>
</evidence>
<gene>
    <name evidence="1" type="ORF">BJ508DRAFT_323203</name>
</gene>
<reference evidence="1 2" key="1">
    <citation type="journal article" date="2018" name="Nat. Ecol. Evol.">
        <title>Pezizomycetes genomes reveal the molecular basis of ectomycorrhizal truffle lifestyle.</title>
        <authorList>
            <person name="Murat C."/>
            <person name="Payen T."/>
            <person name="Noel B."/>
            <person name="Kuo A."/>
            <person name="Morin E."/>
            <person name="Chen J."/>
            <person name="Kohler A."/>
            <person name="Krizsan K."/>
            <person name="Balestrini R."/>
            <person name="Da Silva C."/>
            <person name="Montanini B."/>
            <person name="Hainaut M."/>
            <person name="Levati E."/>
            <person name="Barry K.W."/>
            <person name="Belfiori B."/>
            <person name="Cichocki N."/>
            <person name="Clum A."/>
            <person name="Dockter R.B."/>
            <person name="Fauchery L."/>
            <person name="Guy J."/>
            <person name="Iotti M."/>
            <person name="Le Tacon F."/>
            <person name="Lindquist E.A."/>
            <person name="Lipzen A."/>
            <person name="Malagnac F."/>
            <person name="Mello A."/>
            <person name="Molinier V."/>
            <person name="Miyauchi S."/>
            <person name="Poulain J."/>
            <person name="Riccioni C."/>
            <person name="Rubini A."/>
            <person name="Sitrit Y."/>
            <person name="Splivallo R."/>
            <person name="Traeger S."/>
            <person name="Wang M."/>
            <person name="Zifcakova L."/>
            <person name="Wipf D."/>
            <person name="Zambonelli A."/>
            <person name="Paolocci F."/>
            <person name="Nowrousian M."/>
            <person name="Ottonello S."/>
            <person name="Baldrian P."/>
            <person name="Spatafora J.W."/>
            <person name="Henrissat B."/>
            <person name="Nagy L.G."/>
            <person name="Aury J.M."/>
            <person name="Wincker P."/>
            <person name="Grigoriev I.V."/>
            <person name="Bonfante P."/>
            <person name="Martin F.M."/>
        </authorList>
    </citation>
    <scope>NUCLEOTIDE SEQUENCE [LARGE SCALE GENOMIC DNA]</scope>
    <source>
        <strain evidence="1 2">RN42</strain>
    </source>
</reference>
<dbReference type="EMBL" id="ML119656">
    <property type="protein sequence ID" value="RPA85016.1"/>
    <property type="molecule type" value="Genomic_DNA"/>
</dbReference>
<organism evidence="1 2">
    <name type="scientific">Ascobolus immersus RN42</name>
    <dbReference type="NCBI Taxonomy" id="1160509"/>
    <lineage>
        <taxon>Eukaryota</taxon>
        <taxon>Fungi</taxon>
        <taxon>Dikarya</taxon>
        <taxon>Ascomycota</taxon>
        <taxon>Pezizomycotina</taxon>
        <taxon>Pezizomycetes</taxon>
        <taxon>Pezizales</taxon>
        <taxon>Ascobolaceae</taxon>
        <taxon>Ascobolus</taxon>
    </lineage>
</organism>
<dbReference type="Proteomes" id="UP000275078">
    <property type="component" value="Unassembled WGS sequence"/>
</dbReference>
<accession>A0A3N4IHB5</accession>
<name>A0A3N4IHB5_ASCIM</name>
<proteinExistence type="predicted"/>
<dbReference type="AlphaFoldDB" id="A0A3N4IHB5"/>
<keyword evidence="2" id="KW-1185">Reference proteome</keyword>
<sequence length="221" mass="24824">MPALKINETTADADGKVKSLLEELGGRCAVKSGDFPITKDSDPVFKDVFFVNMSRSYTEGDFYGKIICETSGASPLEKDAREITRSLVSPKGGDRNPELSRLGDFDKTSCTFNSVLREGNDGEDCRRINSHVSAVTSICRPPTDYRTSKLYRSLWVQEYFFPCAFFAILPQMVVEECSRDGRVGGIFRYGRWKKDKESKKEVLAWVHDFNVHALKPLVPSS</sequence>